<dbReference type="PROSITE" id="PS01009">
    <property type="entry name" value="CRISP_1"/>
    <property type="match status" value="1"/>
</dbReference>
<gene>
    <name evidence="5" type="ORF">BVRB_8g199990</name>
</gene>
<dbReference type="OrthoDB" id="337038at2759"/>
<comment type="function">
    <text evidence="1">Probably involved in the defense reaction of plants against pathogens.</text>
</comment>
<dbReference type="EMBL" id="KQ090361">
    <property type="protein sequence ID" value="KMS96817.1"/>
    <property type="molecule type" value="Genomic_DNA"/>
</dbReference>
<feature type="domain" description="SCP" evidence="4">
    <location>
        <begin position="37"/>
        <end position="169"/>
    </location>
</feature>
<dbReference type="Pfam" id="PF00188">
    <property type="entry name" value="CAP"/>
    <property type="match status" value="1"/>
</dbReference>
<dbReference type="PRINTS" id="PR00838">
    <property type="entry name" value="V5ALLERGEN"/>
</dbReference>
<dbReference type="FunFam" id="3.40.33.10:FF:000004">
    <property type="entry name" value="CAP, cysteine-rich secretory protein, antigen 5"/>
    <property type="match status" value="1"/>
</dbReference>
<keyword evidence="6" id="KW-1185">Reference proteome</keyword>
<dbReference type="GO" id="GO:0005576">
    <property type="term" value="C:extracellular region"/>
    <property type="evidence" value="ECO:0007669"/>
    <property type="project" value="InterPro"/>
</dbReference>
<keyword evidence="2" id="KW-0568">Pathogenesis-related protein</keyword>
<dbReference type="InterPro" id="IPR001283">
    <property type="entry name" value="CRISP-related"/>
</dbReference>
<accession>A0A0J8BA85</accession>
<dbReference type="KEGG" id="bvg:104909133"/>
<dbReference type="Gene3D" id="3.40.33.10">
    <property type="entry name" value="CAP"/>
    <property type="match status" value="1"/>
</dbReference>
<reference evidence="5 6" key="1">
    <citation type="journal article" date="2014" name="Nature">
        <title>The genome of the recently domesticated crop plant sugar beet (Beta vulgaris).</title>
        <authorList>
            <person name="Dohm J.C."/>
            <person name="Minoche A.E."/>
            <person name="Holtgrawe D."/>
            <person name="Capella-Gutierrez S."/>
            <person name="Zakrzewski F."/>
            <person name="Tafer H."/>
            <person name="Rupp O."/>
            <person name="Sorensen T.R."/>
            <person name="Stracke R."/>
            <person name="Reinhardt R."/>
            <person name="Goesmann A."/>
            <person name="Kraft T."/>
            <person name="Schulz B."/>
            <person name="Stadler P.F."/>
            <person name="Schmidt T."/>
            <person name="Gabaldon T."/>
            <person name="Lehrach H."/>
            <person name="Weisshaar B."/>
            <person name="Himmelbauer H."/>
        </authorList>
    </citation>
    <scope>NUCLEOTIDE SEQUENCE [LARGE SCALE GENOMIC DNA]</scope>
    <source>
        <tissue evidence="5">Taproot</tissue>
    </source>
</reference>
<evidence type="ECO:0000256" key="2">
    <source>
        <dbReference type="ARBA" id="ARBA00023265"/>
    </source>
</evidence>
<dbReference type="Gramene" id="KMS96817">
    <property type="protein sequence ID" value="KMS96817"/>
    <property type="gene ID" value="BVRB_8g199990"/>
</dbReference>
<dbReference type="InterPro" id="IPR018244">
    <property type="entry name" value="Allrgn_V5/Tpx1_CS"/>
</dbReference>
<dbReference type="SMART" id="SM00198">
    <property type="entry name" value="SCP"/>
    <property type="match status" value="1"/>
</dbReference>
<dbReference type="CDD" id="cd05381">
    <property type="entry name" value="CAP_PR-1"/>
    <property type="match status" value="1"/>
</dbReference>
<dbReference type="eggNOG" id="KOG3017">
    <property type="taxonomic scope" value="Eukaryota"/>
</dbReference>
<organism evidence="5 6">
    <name type="scientific">Beta vulgaris subsp. vulgaris</name>
    <name type="common">Beet</name>
    <dbReference type="NCBI Taxonomy" id="3555"/>
    <lineage>
        <taxon>Eukaryota</taxon>
        <taxon>Viridiplantae</taxon>
        <taxon>Streptophyta</taxon>
        <taxon>Embryophyta</taxon>
        <taxon>Tracheophyta</taxon>
        <taxon>Spermatophyta</taxon>
        <taxon>Magnoliopsida</taxon>
        <taxon>eudicotyledons</taxon>
        <taxon>Gunneridae</taxon>
        <taxon>Pentapetalae</taxon>
        <taxon>Caryophyllales</taxon>
        <taxon>Chenopodiaceae</taxon>
        <taxon>Betoideae</taxon>
        <taxon>Beta</taxon>
    </lineage>
</organism>
<name>A0A0J8BA85_BETVV</name>
<dbReference type="OMA" id="CEYYPTG"/>
<dbReference type="SUPFAM" id="SSF55797">
    <property type="entry name" value="PR-1-like"/>
    <property type="match status" value="1"/>
</dbReference>
<keyword evidence="3" id="KW-0732">Signal</keyword>
<feature type="chain" id="PRO_5005294267" description="SCP domain-containing protein" evidence="3">
    <location>
        <begin position="32"/>
        <end position="173"/>
    </location>
</feature>
<evidence type="ECO:0000313" key="6">
    <source>
        <dbReference type="Proteomes" id="UP000035740"/>
    </source>
</evidence>
<dbReference type="PANTHER" id="PTHR10334">
    <property type="entry name" value="CYSTEINE-RICH SECRETORY PROTEIN-RELATED"/>
    <property type="match status" value="1"/>
</dbReference>
<dbReference type="PRINTS" id="PR00837">
    <property type="entry name" value="V5TPXLIKE"/>
</dbReference>
<protein>
    <recommendedName>
        <fullName evidence="4">SCP domain-containing protein</fullName>
    </recommendedName>
</protein>
<evidence type="ECO:0000256" key="1">
    <source>
        <dbReference type="ARBA" id="ARBA00003143"/>
    </source>
</evidence>
<feature type="signal peptide" evidence="3">
    <location>
        <begin position="1"/>
        <end position="31"/>
    </location>
</feature>
<proteinExistence type="predicted"/>
<evidence type="ECO:0000259" key="4">
    <source>
        <dbReference type="SMART" id="SM00198"/>
    </source>
</evidence>
<evidence type="ECO:0000256" key="3">
    <source>
        <dbReference type="SAM" id="SignalP"/>
    </source>
</evidence>
<dbReference type="Proteomes" id="UP000035740">
    <property type="component" value="Unassembled WGS sequence"/>
</dbReference>
<evidence type="ECO:0000313" key="5">
    <source>
        <dbReference type="EMBL" id="KMS96817.1"/>
    </source>
</evidence>
<dbReference type="InterPro" id="IPR002413">
    <property type="entry name" value="V5_allergen-like"/>
</dbReference>
<dbReference type="InterPro" id="IPR014044">
    <property type="entry name" value="CAP_dom"/>
</dbReference>
<dbReference type="AlphaFoldDB" id="A0A0J8BA85"/>
<keyword evidence="2" id="KW-0611">Plant defense</keyword>
<sequence length="173" mass="19718">MARTTSQTLTSLFLTISLLLIILNQVKPAEAKLNQTQFISEVLEGHNAARKAVGVAPLRWENLLSVYARIYSSRKRRFDCELIHSTGYFGENLFWGQGRRWTAKDAVAAWVAEKKWYNYNNNSCNGPECGHYTQIIWKETKLVGCSKIICDSGDSFITCEYYPTGNYVGEKPY</sequence>
<dbReference type="InterPro" id="IPR035940">
    <property type="entry name" value="CAP_sf"/>
</dbReference>